<feature type="transmembrane region" description="Helical" evidence="10">
    <location>
        <begin position="25"/>
        <end position="44"/>
    </location>
</feature>
<dbReference type="SUPFAM" id="SSF103054">
    <property type="entry name" value="General secretion pathway protein M, EpsM"/>
    <property type="match status" value="1"/>
</dbReference>
<sequence>MAIPFEPYVVRGRSWWMDRSPRERVMLAVLGGVAVIALMLVLVVKPLQAARGQALADIRTYETLSAGLVAAGPAVRPAGTARTGPVAQILTTTAAGFGLTVQRVEPEGGRTRVVMDGVPYDATIRWLADLETGGGVTLAELRLDRGTAPGTVNVQLVVQGE</sequence>
<gene>
    <name evidence="11" type="ORF">FHS99_000120</name>
</gene>
<evidence type="ECO:0000256" key="6">
    <source>
        <dbReference type="ARBA" id="ARBA00022692"/>
    </source>
</evidence>
<evidence type="ECO:0000256" key="8">
    <source>
        <dbReference type="ARBA" id="ARBA00022989"/>
    </source>
</evidence>
<dbReference type="GO" id="GO:0005886">
    <property type="term" value="C:plasma membrane"/>
    <property type="evidence" value="ECO:0007669"/>
    <property type="project" value="UniProtKB-SubCell"/>
</dbReference>
<name>A0A7W9BPE2_9SPHN</name>
<evidence type="ECO:0000256" key="7">
    <source>
        <dbReference type="ARBA" id="ARBA00022927"/>
    </source>
</evidence>
<dbReference type="Gene3D" id="3.30.1360.100">
    <property type="entry name" value="General secretion pathway protein M, EpsM"/>
    <property type="match status" value="1"/>
</dbReference>
<keyword evidence="8 10" id="KW-1133">Transmembrane helix</keyword>
<reference evidence="11 12" key="1">
    <citation type="submission" date="2020-08" db="EMBL/GenBank/DDBJ databases">
        <title>Genomic Encyclopedia of Type Strains, Phase IV (KMG-IV): sequencing the most valuable type-strain genomes for metagenomic binning, comparative biology and taxonomic classification.</title>
        <authorList>
            <person name="Goeker M."/>
        </authorList>
    </citation>
    <scope>NUCLEOTIDE SEQUENCE [LARGE SCALE GENOMIC DNA]</scope>
    <source>
        <strain evidence="11 12">DSM 103336</strain>
    </source>
</reference>
<evidence type="ECO:0000256" key="2">
    <source>
        <dbReference type="ARBA" id="ARBA00010637"/>
    </source>
</evidence>
<evidence type="ECO:0000256" key="3">
    <source>
        <dbReference type="ARBA" id="ARBA00022448"/>
    </source>
</evidence>
<dbReference type="GO" id="GO:0015628">
    <property type="term" value="P:protein secretion by the type II secretion system"/>
    <property type="evidence" value="ECO:0007669"/>
    <property type="project" value="InterPro"/>
</dbReference>
<proteinExistence type="inferred from homology"/>
<dbReference type="GO" id="GO:0015627">
    <property type="term" value="C:type II protein secretion system complex"/>
    <property type="evidence" value="ECO:0007669"/>
    <property type="project" value="InterPro"/>
</dbReference>
<dbReference type="RefSeq" id="WP_157175312.1">
    <property type="nucleotide sequence ID" value="NZ_BMJP01000001.1"/>
</dbReference>
<dbReference type="OrthoDB" id="7584512at2"/>
<evidence type="ECO:0000256" key="10">
    <source>
        <dbReference type="SAM" id="Phobius"/>
    </source>
</evidence>
<comment type="similarity">
    <text evidence="2">Belongs to the GSP M family.</text>
</comment>
<comment type="subcellular location">
    <subcellularLocation>
        <location evidence="1">Cell inner membrane</location>
        <topology evidence="1">Single-pass membrane protein</topology>
    </subcellularLocation>
</comment>
<evidence type="ECO:0000313" key="12">
    <source>
        <dbReference type="Proteomes" id="UP000546701"/>
    </source>
</evidence>
<dbReference type="InterPro" id="IPR007690">
    <property type="entry name" value="T2SS_GspM"/>
</dbReference>
<evidence type="ECO:0000313" key="11">
    <source>
        <dbReference type="EMBL" id="MBB5727664.1"/>
    </source>
</evidence>
<keyword evidence="12" id="KW-1185">Reference proteome</keyword>
<dbReference type="InterPro" id="IPR023229">
    <property type="entry name" value="T2SS_M_periplasmic_sf"/>
</dbReference>
<evidence type="ECO:0000256" key="1">
    <source>
        <dbReference type="ARBA" id="ARBA00004377"/>
    </source>
</evidence>
<keyword evidence="6 10" id="KW-0812">Transmembrane</keyword>
<dbReference type="Proteomes" id="UP000546701">
    <property type="component" value="Unassembled WGS sequence"/>
</dbReference>
<comment type="caution">
    <text evidence="11">The sequence shown here is derived from an EMBL/GenBank/DDBJ whole genome shotgun (WGS) entry which is preliminary data.</text>
</comment>
<keyword evidence="4" id="KW-1003">Cell membrane</keyword>
<keyword evidence="9 10" id="KW-0472">Membrane</keyword>
<evidence type="ECO:0000256" key="5">
    <source>
        <dbReference type="ARBA" id="ARBA00022519"/>
    </source>
</evidence>
<dbReference type="Pfam" id="PF04612">
    <property type="entry name" value="T2SSM"/>
    <property type="match status" value="1"/>
</dbReference>
<dbReference type="EMBL" id="JACIJR010000001">
    <property type="protein sequence ID" value="MBB5727664.1"/>
    <property type="molecule type" value="Genomic_DNA"/>
</dbReference>
<protein>
    <submittedName>
        <fullName evidence="11">General secretion pathway protein M</fullName>
    </submittedName>
</protein>
<keyword evidence="7" id="KW-0653">Protein transport</keyword>
<organism evidence="11 12">
    <name type="scientific">Sphingomonas prati</name>
    <dbReference type="NCBI Taxonomy" id="1843237"/>
    <lineage>
        <taxon>Bacteria</taxon>
        <taxon>Pseudomonadati</taxon>
        <taxon>Pseudomonadota</taxon>
        <taxon>Alphaproteobacteria</taxon>
        <taxon>Sphingomonadales</taxon>
        <taxon>Sphingomonadaceae</taxon>
        <taxon>Sphingomonas</taxon>
    </lineage>
</organism>
<accession>A0A7W9BPE2</accession>
<evidence type="ECO:0000256" key="9">
    <source>
        <dbReference type="ARBA" id="ARBA00023136"/>
    </source>
</evidence>
<keyword evidence="3" id="KW-0813">Transport</keyword>
<evidence type="ECO:0000256" key="4">
    <source>
        <dbReference type="ARBA" id="ARBA00022475"/>
    </source>
</evidence>
<dbReference type="AlphaFoldDB" id="A0A7W9BPE2"/>
<keyword evidence="5" id="KW-0997">Cell inner membrane</keyword>